<dbReference type="EMBL" id="ADVR01000140">
    <property type="protein sequence ID" value="EFO78965.1"/>
    <property type="molecule type" value="Genomic_DNA"/>
</dbReference>
<dbReference type="Pfam" id="PF02391">
    <property type="entry name" value="MoaE"/>
    <property type="match status" value="1"/>
</dbReference>
<dbReference type="eggNOG" id="COG0314">
    <property type="taxonomic scope" value="Bacteria"/>
</dbReference>
<dbReference type="SUPFAM" id="SSF54690">
    <property type="entry name" value="Molybdopterin synthase subunit MoaE"/>
    <property type="match status" value="1"/>
</dbReference>
<proteinExistence type="predicted"/>
<dbReference type="CDD" id="cd00756">
    <property type="entry name" value="MoaE"/>
    <property type="match status" value="1"/>
</dbReference>
<dbReference type="CDD" id="cd00754">
    <property type="entry name" value="Ubl_MoaD"/>
    <property type="match status" value="1"/>
</dbReference>
<evidence type="ECO:0000313" key="2">
    <source>
        <dbReference type="Proteomes" id="UP000054010"/>
    </source>
</evidence>
<accession>E1IIL5</accession>
<protein>
    <submittedName>
        <fullName evidence="1">Molybdopterin converting factor, subunit 1</fullName>
    </submittedName>
</protein>
<dbReference type="Gene3D" id="3.90.1170.40">
    <property type="entry name" value="Molybdopterin biosynthesis MoaE subunit"/>
    <property type="match status" value="1"/>
</dbReference>
<dbReference type="InterPro" id="IPR003749">
    <property type="entry name" value="ThiS/MoaD-like"/>
</dbReference>
<dbReference type="GO" id="GO:0006777">
    <property type="term" value="P:Mo-molybdopterin cofactor biosynthetic process"/>
    <property type="evidence" value="ECO:0007669"/>
    <property type="project" value="InterPro"/>
</dbReference>
<sequence length="217" mass="23972">MQIRFFAGHRDIVGQTSQARQLEPGTTLAQLWHTLVAEYPQLEPYTGRLLYAVNQEFAEPERILGEGDEVAFIPPVSGGAPFSPFRICMEAIEPAPLVAYAQTAEDGAVVTFAGVVRNHSEGRATAYLNYEAYTDMATAVLVQLAGEAHQRWPIGRVAIHHRIGRLNIGETAVLVVVAAPHREAAFAAAAYMMDRIKEVAPIWKKEYWANGEAEWRA</sequence>
<dbReference type="STRING" id="765420.OSCT_3166"/>
<dbReference type="AlphaFoldDB" id="E1IIL5"/>
<dbReference type="PANTHER" id="PTHR23404">
    <property type="entry name" value="MOLYBDOPTERIN SYNTHASE RELATED"/>
    <property type="match status" value="1"/>
</dbReference>
<dbReference type="InterPro" id="IPR036563">
    <property type="entry name" value="MoaE_sf"/>
</dbReference>
<dbReference type="Proteomes" id="UP000054010">
    <property type="component" value="Unassembled WGS sequence"/>
</dbReference>
<keyword evidence="2" id="KW-1185">Reference proteome</keyword>
<dbReference type="eggNOG" id="COG1977">
    <property type="taxonomic scope" value="Bacteria"/>
</dbReference>
<dbReference type="HOGENOM" id="CLU_069141_1_0_0"/>
<dbReference type="Pfam" id="PF02597">
    <property type="entry name" value="ThiS"/>
    <property type="match status" value="1"/>
</dbReference>
<reference evidence="1 2" key="1">
    <citation type="journal article" date="2011" name="J. Bacteriol.">
        <title>Draft genome sequence of the anoxygenic filamentous phototrophic bacterium Oscillochloris trichoides subsp. DG-6.</title>
        <authorList>
            <person name="Kuznetsov B.B."/>
            <person name="Ivanovsky R.N."/>
            <person name="Keppen O.I."/>
            <person name="Sukhacheva M.V."/>
            <person name="Bumazhkin B.K."/>
            <person name="Patutina E.O."/>
            <person name="Beletsky A.V."/>
            <person name="Mardanov A.V."/>
            <person name="Baslerov R.V."/>
            <person name="Panteleeva A.N."/>
            <person name="Kolganova T.V."/>
            <person name="Ravin N.V."/>
            <person name="Skryabin K.G."/>
        </authorList>
    </citation>
    <scope>NUCLEOTIDE SEQUENCE [LARGE SCALE GENOMIC DNA]</scope>
    <source>
        <strain evidence="1 2">DG-6</strain>
    </source>
</reference>
<dbReference type="InterPro" id="IPR016155">
    <property type="entry name" value="Mopterin_synth/thiamin_S_b"/>
</dbReference>
<dbReference type="InterPro" id="IPR003448">
    <property type="entry name" value="Mopterin_biosynth_MoaE"/>
</dbReference>
<evidence type="ECO:0000313" key="1">
    <source>
        <dbReference type="EMBL" id="EFO78965.1"/>
    </source>
</evidence>
<dbReference type="InterPro" id="IPR012675">
    <property type="entry name" value="Beta-grasp_dom_sf"/>
</dbReference>
<name>E1IIL5_9CHLR</name>
<comment type="caution">
    <text evidence="1">The sequence shown here is derived from an EMBL/GenBank/DDBJ whole genome shotgun (WGS) entry which is preliminary data.</text>
</comment>
<dbReference type="SUPFAM" id="SSF54285">
    <property type="entry name" value="MoaD/ThiS"/>
    <property type="match status" value="1"/>
</dbReference>
<organism evidence="1 2">
    <name type="scientific">Oscillochloris trichoides DG-6</name>
    <dbReference type="NCBI Taxonomy" id="765420"/>
    <lineage>
        <taxon>Bacteria</taxon>
        <taxon>Bacillati</taxon>
        <taxon>Chloroflexota</taxon>
        <taxon>Chloroflexia</taxon>
        <taxon>Chloroflexales</taxon>
        <taxon>Chloroflexineae</taxon>
        <taxon>Oscillochloridaceae</taxon>
        <taxon>Oscillochloris</taxon>
    </lineage>
</organism>
<dbReference type="Gene3D" id="3.10.20.30">
    <property type="match status" value="1"/>
</dbReference>
<gene>
    <name evidence="1" type="ORF">OSCT_3166</name>
</gene>